<dbReference type="InterPro" id="IPR003719">
    <property type="entry name" value="Phenazine_PhzF-like"/>
</dbReference>
<keyword evidence="2" id="KW-0413">Isomerase</keyword>
<comment type="similarity">
    <text evidence="1">Belongs to the PhzF family.</text>
</comment>
<dbReference type="PIRSF" id="PIRSF016184">
    <property type="entry name" value="PhzC_PhzF"/>
    <property type="match status" value="1"/>
</dbReference>
<protein>
    <submittedName>
        <fullName evidence="4">Phenazine biosynthesis protein PhzF family</fullName>
    </submittedName>
</protein>
<dbReference type="NCBIfam" id="TIGR00654">
    <property type="entry name" value="PhzF_family"/>
    <property type="match status" value="1"/>
</dbReference>
<dbReference type="PANTHER" id="PTHR13774">
    <property type="entry name" value="PHENAZINE BIOSYNTHESIS PROTEIN"/>
    <property type="match status" value="1"/>
</dbReference>
<name>A0A1M6GF95_9FIRM</name>
<dbReference type="GO" id="GO:0016853">
    <property type="term" value="F:isomerase activity"/>
    <property type="evidence" value="ECO:0007669"/>
    <property type="project" value="UniProtKB-KW"/>
</dbReference>
<evidence type="ECO:0000256" key="3">
    <source>
        <dbReference type="PIRSR" id="PIRSR016184-1"/>
    </source>
</evidence>
<keyword evidence="5" id="KW-1185">Reference proteome</keyword>
<dbReference type="Pfam" id="PF02567">
    <property type="entry name" value="PhzC-PhzF"/>
    <property type="match status" value="1"/>
</dbReference>
<dbReference type="SUPFAM" id="SSF54506">
    <property type="entry name" value="Diaminopimelate epimerase-like"/>
    <property type="match status" value="1"/>
</dbReference>
<dbReference type="OrthoDB" id="9788221at2"/>
<dbReference type="STRING" id="1121476.SAMN02745751_01729"/>
<feature type="active site" evidence="3">
    <location>
        <position position="46"/>
    </location>
</feature>
<dbReference type="RefSeq" id="WP_073049183.1">
    <property type="nucleotide sequence ID" value="NZ_FQZL01000010.1"/>
</dbReference>
<dbReference type="AlphaFoldDB" id="A0A1M6GF95"/>
<evidence type="ECO:0000256" key="2">
    <source>
        <dbReference type="ARBA" id="ARBA00023235"/>
    </source>
</evidence>
<dbReference type="Proteomes" id="UP000184052">
    <property type="component" value="Unassembled WGS sequence"/>
</dbReference>
<dbReference type="GO" id="GO:0005737">
    <property type="term" value="C:cytoplasm"/>
    <property type="evidence" value="ECO:0007669"/>
    <property type="project" value="TreeGrafter"/>
</dbReference>
<reference evidence="4 5" key="1">
    <citation type="submission" date="2016-11" db="EMBL/GenBank/DDBJ databases">
        <authorList>
            <person name="Jaros S."/>
            <person name="Januszkiewicz K."/>
            <person name="Wedrychowicz H."/>
        </authorList>
    </citation>
    <scope>NUCLEOTIDE SEQUENCE [LARGE SCALE GENOMIC DNA]</scope>
    <source>
        <strain evidence="4 5">DSM 17477</strain>
    </source>
</reference>
<evidence type="ECO:0000313" key="4">
    <source>
        <dbReference type="EMBL" id="SHJ08599.1"/>
    </source>
</evidence>
<dbReference type="PANTHER" id="PTHR13774:SF39">
    <property type="entry name" value="BIOSYNTHESIS PROTEIN, PUTATIVE-RELATED"/>
    <property type="match status" value="1"/>
</dbReference>
<evidence type="ECO:0000313" key="5">
    <source>
        <dbReference type="Proteomes" id="UP000184052"/>
    </source>
</evidence>
<organism evidence="4 5">
    <name type="scientific">Dethiosulfatibacter aminovorans DSM 17477</name>
    <dbReference type="NCBI Taxonomy" id="1121476"/>
    <lineage>
        <taxon>Bacteria</taxon>
        <taxon>Bacillati</taxon>
        <taxon>Bacillota</taxon>
        <taxon>Tissierellia</taxon>
        <taxon>Dethiosulfatibacter</taxon>
    </lineage>
</organism>
<dbReference type="Gene3D" id="3.10.310.10">
    <property type="entry name" value="Diaminopimelate Epimerase, Chain A, domain 1"/>
    <property type="match status" value="2"/>
</dbReference>
<gene>
    <name evidence="4" type="ORF">SAMN02745751_01729</name>
</gene>
<proteinExistence type="inferred from homology"/>
<evidence type="ECO:0000256" key="1">
    <source>
        <dbReference type="ARBA" id="ARBA00008270"/>
    </source>
</evidence>
<accession>A0A1M6GF95</accession>
<sequence length="281" mass="30928">MNETVYRMSAFTATEKGGNPAGVVFEADSLTEERMKEIAAEVGYSETAFVMKSHVANFKVRFFTPTEEVDLCGHATIATFNLMRDEGLIEPGQYTQETKAGILKLKIYEDSVYMEQTLPEFHEVIPKEDVSDCFSNGDGEYLGDSDVQIVSTGLKDIMLPVSSLDTLLNLKPDFEMISEISRKYDVVGIHAFALDTYGDATAHTRNFAPLYGIDEESATGTSNCALACYLDKRGNIGDEGRYVFEQGYCMDSPSEIRVELAKDAEGKLTGVYVGGKANRIG</sequence>
<dbReference type="EMBL" id="FQZL01000010">
    <property type="protein sequence ID" value="SHJ08599.1"/>
    <property type="molecule type" value="Genomic_DNA"/>
</dbReference>